<dbReference type="Gramene" id="HORVU.MOREX.r2.5HG0375260.1">
    <property type="protein sequence ID" value="HORVU.MOREX.r2.5HG0375260.1"/>
    <property type="gene ID" value="HORVU.MOREX.r2.5HG0375260"/>
</dbReference>
<keyword evidence="3" id="KW-1185">Reference proteome</keyword>
<feature type="region of interest" description="Disordered" evidence="1">
    <location>
        <begin position="1"/>
        <end position="80"/>
    </location>
</feature>
<accession>A0A8I6YEI8</accession>
<dbReference type="AlphaFoldDB" id="A0A8I6YEI8"/>
<name>A0A8I6YEI8_HORVV</name>
<proteinExistence type="predicted"/>
<reference evidence="2" key="3">
    <citation type="submission" date="2022-01" db="UniProtKB">
        <authorList>
            <consortium name="EnsemblPlants"/>
        </authorList>
    </citation>
    <scope>IDENTIFICATION</scope>
    <source>
        <strain evidence="2">subsp. vulgare</strain>
    </source>
</reference>
<dbReference type="Proteomes" id="UP000011116">
    <property type="component" value="Chromosome 5H"/>
</dbReference>
<evidence type="ECO:0000256" key="1">
    <source>
        <dbReference type="SAM" id="MobiDB-lite"/>
    </source>
</evidence>
<feature type="compositionally biased region" description="Polar residues" evidence="1">
    <location>
        <begin position="59"/>
        <end position="70"/>
    </location>
</feature>
<reference evidence="3" key="1">
    <citation type="journal article" date="2012" name="Nature">
        <title>A physical, genetic and functional sequence assembly of the barley genome.</title>
        <authorList>
            <consortium name="The International Barley Genome Sequencing Consortium"/>
            <person name="Mayer K.F."/>
            <person name="Waugh R."/>
            <person name="Brown J.W."/>
            <person name="Schulman A."/>
            <person name="Langridge P."/>
            <person name="Platzer M."/>
            <person name="Fincher G.B."/>
            <person name="Muehlbauer G.J."/>
            <person name="Sato K."/>
            <person name="Close T.J."/>
            <person name="Wise R.P."/>
            <person name="Stein N."/>
        </authorList>
    </citation>
    <scope>NUCLEOTIDE SEQUENCE [LARGE SCALE GENOMIC DNA]</scope>
    <source>
        <strain evidence="3">cv. Morex</strain>
    </source>
</reference>
<reference evidence="2" key="2">
    <citation type="submission" date="2020-10" db="EMBL/GenBank/DDBJ databases">
        <authorList>
            <person name="Scholz U."/>
            <person name="Mascher M."/>
            <person name="Fiebig A."/>
        </authorList>
    </citation>
    <scope>NUCLEOTIDE SEQUENCE [LARGE SCALE GENOMIC DNA]</scope>
    <source>
        <strain evidence="2">cv. Morex</strain>
    </source>
</reference>
<evidence type="ECO:0000313" key="3">
    <source>
        <dbReference type="Proteomes" id="UP000011116"/>
    </source>
</evidence>
<organism evidence="2 3">
    <name type="scientific">Hordeum vulgare subsp. vulgare</name>
    <name type="common">Domesticated barley</name>
    <dbReference type="NCBI Taxonomy" id="112509"/>
    <lineage>
        <taxon>Eukaryota</taxon>
        <taxon>Viridiplantae</taxon>
        <taxon>Streptophyta</taxon>
        <taxon>Embryophyta</taxon>
        <taxon>Tracheophyta</taxon>
        <taxon>Spermatophyta</taxon>
        <taxon>Magnoliopsida</taxon>
        <taxon>Liliopsida</taxon>
        <taxon>Poales</taxon>
        <taxon>Poaceae</taxon>
        <taxon>BOP clade</taxon>
        <taxon>Pooideae</taxon>
        <taxon>Triticodae</taxon>
        <taxon>Triticeae</taxon>
        <taxon>Hordeinae</taxon>
        <taxon>Hordeum</taxon>
    </lineage>
</organism>
<dbReference type="EnsemblPlants" id="HORVU.MOREX.r3.5HG0453260.1">
    <property type="protein sequence ID" value="HORVU.MOREX.r3.5HG0453260.1"/>
    <property type="gene ID" value="HORVU.MOREX.r3.5HG0453260"/>
</dbReference>
<protein>
    <submittedName>
        <fullName evidence="2">Uncharacterized protein</fullName>
    </submittedName>
</protein>
<evidence type="ECO:0000313" key="2">
    <source>
        <dbReference type="EnsemblPlants" id="HORVU.MOREX.r3.5HG0453260.1"/>
    </source>
</evidence>
<dbReference type="Gramene" id="HORVU.MOREX.r3.5HG0453260.1">
    <property type="protein sequence ID" value="HORVU.MOREX.r3.5HG0453260.1"/>
    <property type="gene ID" value="HORVU.MOREX.r3.5HG0453260"/>
</dbReference>
<sequence length="145" mass="15923">MIHVQGVQAKKRKIGDSSLAPKVAEMSGKGASIPEAPKDPVEIQGNTFDDIPDIRVEPSSPQREVIENTNPPSPAKTPEDPYAVIVTSTSYSKPSTAVLTKHTPKDAQTFAEKDITKLKLPHYEKLEFEELYSGFVSDLEASREM</sequence>